<dbReference type="InterPro" id="IPR003726">
    <property type="entry name" value="HCY_dom"/>
</dbReference>
<dbReference type="InterPro" id="IPR051486">
    <property type="entry name" value="Hcy_S-methyltransferase"/>
</dbReference>
<dbReference type="GO" id="GO:0008898">
    <property type="term" value="F:S-adenosylmethionine-homocysteine S-methyltransferase activity"/>
    <property type="evidence" value="ECO:0007669"/>
    <property type="project" value="TreeGrafter"/>
</dbReference>
<dbReference type="Gene3D" id="3.20.20.330">
    <property type="entry name" value="Homocysteine-binding-like domain"/>
    <property type="match status" value="1"/>
</dbReference>
<dbReference type="AlphaFoldDB" id="A0A382WE76"/>
<protein>
    <recommendedName>
        <fullName evidence="5">Hcy-binding domain-containing protein</fullName>
    </recommendedName>
</protein>
<dbReference type="SUPFAM" id="SSF82282">
    <property type="entry name" value="Homocysteine S-methyltransferase"/>
    <property type="match status" value="1"/>
</dbReference>
<gene>
    <name evidence="6" type="ORF">METZ01_LOCUS409981</name>
</gene>
<evidence type="ECO:0000256" key="2">
    <source>
        <dbReference type="ARBA" id="ARBA00022679"/>
    </source>
</evidence>
<evidence type="ECO:0000256" key="1">
    <source>
        <dbReference type="ARBA" id="ARBA00022603"/>
    </source>
</evidence>
<feature type="non-terminal residue" evidence="6">
    <location>
        <position position="1"/>
    </location>
</feature>
<organism evidence="6">
    <name type="scientific">marine metagenome</name>
    <dbReference type="NCBI Taxonomy" id="408172"/>
    <lineage>
        <taxon>unclassified sequences</taxon>
        <taxon>metagenomes</taxon>
        <taxon>ecological metagenomes</taxon>
    </lineage>
</organism>
<evidence type="ECO:0000313" key="6">
    <source>
        <dbReference type="EMBL" id="SVD57127.1"/>
    </source>
</evidence>
<dbReference type="GO" id="GO:0009086">
    <property type="term" value="P:methionine biosynthetic process"/>
    <property type="evidence" value="ECO:0007669"/>
    <property type="project" value="TreeGrafter"/>
</dbReference>
<evidence type="ECO:0000256" key="4">
    <source>
        <dbReference type="ARBA" id="ARBA00022833"/>
    </source>
</evidence>
<dbReference type="InterPro" id="IPR036589">
    <property type="entry name" value="HCY_dom_sf"/>
</dbReference>
<dbReference type="PANTHER" id="PTHR46015:SF1">
    <property type="entry name" value="HOMOCYSTEINE S-METHYLTRANSFERASE-LIKE ISOFORM 1"/>
    <property type="match status" value="1"/>
</dbReference>
<dbReference type="EMBL" id="UINC01159180">
    <property type="protein sequence ID" value="SVD57127.1"/>
    <property type="molecule type" value="Genomic_DNA"/>
</dbReference>
<dbReference type="PROSITE" id="PS50970">
    <property type="entry name" value="HCY"/>
    <property type="match status" value="1"/>
</dbReference>
<keyword evidence="4" id="KW-0862">Zinc</keyword>
<dbReference type="PANTHER" id="PTHR46015">
    <property type="entry name" value="ZGC:172121"/>
    <property type="match status" value="1"/>
</dbReference>
<evidence type="ECO:0000256" key="3">
    <source>
        <dbReference type="ARBA" id="ARBA00022723"/>
    </source>
</evidence>
<proteinExistence type="predicted"/>
<dbReference type="Pfam" id="PF02574">
    <property type="entry name" value="S-methyl_trans"/>
    <property type="match status" value="1"/>
</dbReference>
<dbReference type="GO" id="GO:0046872">
    <property type="term" value="F:metal ion binding"/>
    <property type="evidence" value="ECO:0007669"/>
    <property type="project" value="UniProtKB-KW"/>
</dbReference>
<dbReference type="GO" id="GO:0032259">
    <property type="term" value="P:methylation"/>
    <property type="evidence" value="ECO:0007669"/>
    <property type="project" value="UniProtKB-KW"/>
</dbReference>
<keyword evidence="2" id="KW-0808">Transferase</keyword>
<dbReference type="GO" id="GO:0033528">
    <property type="term" value="P:S-methylmethionine cycle"/>
    <property type="evidence" value="ECO:0007669"/>
    <property type="project" value="TreeGrafter"/>
</dbReference>
<sequence length="126" mass="13502">VSTPAWISFACRDALKISDGSMLRDAASLFAGHHRVHAVGINCTPPEFILPLIGEVRAGASDKPVVVYPNSGETYHTEDNSWSGVPCDLENDFNVNAWVESGAKLIGGCCRTSPADIYAISRRLVA</sequence>
<feature type="domain" description="Hcy-binding" evidence="5">
    <location>
        <begin position="1"/>
        <end position="124"/>
    </location>
</feature>
<evidence type="ECO:0000259" key="5">
    <source>
        <dbReference type="PROSITE" id="PS50970"/>
    </source>
</evidence>
<name>A0A382WE76_9ZZZZ</name>
<keyword evidence="3" id="KW-0479">Metal-binding</keyword>
<accession>A0A382WE76</accession>
<keyword evidence="1" id="KW-0489">Methyltransferase</keyword>
<reference evidence="6" key="1">
    <citation type="submission" date="2018-05" db="EMBL/GenBank/DDBJ databases">
        <authorList>
            <person name="Lanie J.A."/>
            <person name="Ng W.-L."/>
            <person name="Kazmierczak K.M."/>
            <person name="Andrzejewski T.M."/>
            <person name="Davidsen T.M."/>
            <person name="Wayne K.J."/>
            <person name="Tettelin H."/>
            <person name="Glass J.I."/>
            <person name="Rusch D."/>
            <person name="Podicherti R."/>
            <person name="Tsui H.-C.T."/>
            <person name="Winkler M.E."/>
        </authorList>
    </citation>
    <scope>NUCLEOTIDE SEQUENCE</scope>
</reference>